<evidence type="ECO:0000313" key="2">
    <source>
        <dbReference type="Proteomes" id="UP001234202"/>
    </source>
</evidence>
<organism evidence="1 2">
    <name type="scientific">Naganishia onofrii</name>
    <dbReference type="NCBI Taxonomy" id="1851511"/>
    <lineage>
        <taxon>Eukaryota</taxon>
        <taxon>Fungi</taxon>
        <taxon>Dikarya</taxon>
        <taxon>Basidiomycota</taxon>
        <taxon>Agaricomycotina</taxon>
        <taxon>Tremellomycetes</taxon>
        <taxon>Filobasidiales</taxon>
        <taxon>Filobasidiaceae</taxon>
        <taxon>Naganishia</taxon>
    </lineage>
</organism>
<dbReference type="EMBL" id="JASBWV010000017">
    <property type="protein sequence ID" value="KAJ9121427.1"/>
    <property type="molecule type" value="Genomic_DNA"/>
</dbReference>
<accession>A0ACC2XFD8</accession>
<proteinExistence type="predicted"/>
<keyword evidence="2" id="KW-1185">Reference proteome</keyword>
<protein>
    <submittedName>
        <fullName evidence="1">Uncharacterized protein</fullName>
    </submittedName>
</protein>
<evidence type="ECO:0000313" key="1">
    <source>
        <dbReference type="EMBL" id="KAJ9121427.1"/>
    </source>
</evidence>
<gene>
    <name evidence="1" type="ORF">QFC24_004765</name>
</gene>
<comment type="caution">
    <text evidence="1">The sequence shown here is derived from an EMBL/GenBank/DDBJ whole genome shotgun (WGS) entry which is preliminary data.</text>
</comment>
<reference evidence="1" key="1">
    <citation type="submission" date="2023-04" db="EMBL/GenBank/DDBJ databases">
        <title>Draft Genome sequencing of Naganishia species isolated from polar environments using Oxford Nanopore Technology.</title>
        <authorList>
            <person name="Leo P."/>
            <person name="Venkateswaran K."/>
        </authorList>
    </citation>
    <scope>NUCLEOTIDE SEQUENCE</scope>
    <source>
        <strain evidence="1">DBVPG 5303</strain>
    </source>
</reference>
<sequence length="1057" mass="119171">MEEPPSSHHAESLQKNSQGGTFPEAKAIVNLPVKGEKKDVSGDLSKSAYDPLEVEAAWYEWWMAKGFFAPKFKDGTQREIPNADGRGTTSLETLGKKDFLSCLHPLQTLLDTCISDMLSPLQFKILLYRMKGYTTLHVPGFDHAGISTQSVVENMLLKTEGKGRHDYGRDAFLTKVWKWKDKYHSRTLSQIQRLGTSSDWDRAAFTLDPQMVKAVNEAFCQLHSKGMIYRANRLVNWCVKLQTTLSNVEVDQKELTGRTLLSVPGYEPHEKFEFGVLVSFAYEVEDSNDRIVVATSRPETMLGDTAIAVHPDDIRYKHLHGAFARHPFLQRRLPIICDATVVDMEYGTGAVKITPAHDADDYECGKRHELEFINVLNDDGTLNENAGVQFQGMKRFHARIGVIEALKTKGLYVDSKDNAMQLPVCSKSGDMIEMLMKPQWWIDFKDAFPEVLRQMANGNLDIRPKSCASELSNWLANPQDWCVSRQLWWGHRIPAYKVVMESTTEEAATEKWVVGRTETEAREAASKMTNGQSFTLLQDEDVLDTWFSAGLWPFGIMGWPDSTPDLEKFYPSQMLETGWDILPFWVLRIVLLGYTLTGQIPFKEVLCHPLIRDPEGRKMSMSLGNVIDPVDIIEGIDLKTLHDKLKQGNLPDHEIQRAVQGQKKLFPKGISQCGTDALRFGLCNYMTGGRDVVLNLSDIQGYRRFCNKIWNATKFSMFKLGMVDIAGARLDFTFVPNSSDSITGHESLAERWILHRLNETAEAINSHLSRRAFHEATEKMYAFWLHDFCDIFIEVAKILIATDSSAETQNSTKNTLYTCLETALRLLHPVMPYITEDLWQRLPRRPGCLIETIMLCPYPAKRNDYVDSQSEANFGMVIGCIRAARSIMARHGLSTNGKTFDNRHDILIQVYEETTATMIRTQSAIMLSMIKGSRGIQLIDNASSISTGVGIETVSPMVTVIIKVEGKIDSALEASKLKRKLGALQTKKDKLTKLAASINSGNSIPDHVRQTNAVKVSVIWDITFTPILTIPSLKKWQMQMIDEEIETLQSALKGLSI</sequence>
<name>A0ACC2XFD8_9TREE</name>
<dbReference type="Proteomes" id="UP001234202">
    <property type="component" value="Unassembled WGS sequence"/>
</dbReference>